<evidence type="ECO:0000256" key="8">
    <source>
        <dbReference type="ARBA" id="ARBA00023136"/>
    </source>
</evidence>
<dbReference type="InterPro" id="IPR004648">
    <property type="entry name" value="Oligpept_transpt"/>
</dbReference>
<dbReference type="NCBIfam" id="TIGR00727">
    <property type="entry name" value="ISP4_OPT"/>
    <property type="match status" value="1"/>
</dbReference>
<evidence type="ECO:0000256" key="2">
    <source>
        <dbReference type="ARBA" id="ARBA00008807"/>
    </source>
</evidence>
<name>A0A165PTY1_EXIGL</name>
<evidence type="ECO:0000256" key="6">
    <source>
        <dbReference type="ARBA" id="ARBA00022927"/>
    </source>
</evidence>
<dbReference type="GO" id="GO:0015031">
    <property type="term" value="P:protein transport"/>
    <property type="evidence" value="ECO:0007669"/>
    <property type="project" value="UniProtKB-KW"/>
</dbReference>
<dbReference type="OrthoDB" id="9986677at2759"/>
<keyword evidence="7 10" id="KW-1133">Transmembrane helix</keyword>
<feature type="transmembrane region" description="Helical" evidence="10">
    <location>
        <begin position="256"/>
        <end position="277"/>
    </location>
</feature>
<keyword evidence="6" id="KW-0653">Protein transport</keyword>
<proteinExistence type="inferred from homology"/>
<feature type="compositionally biased region" description="Low complexity" evidence="9">
    <location>
        <begin position="64"/>
        <end position="77"/>
    </location>
</feature>
<keyword evidence="4 10" id="KW-0812">Transmembrane</keyword>
<reference evidence="11 12" key="1">
    <citation type="journal article" date="2016" name="Mol. Biol. Evol.">
        <title>Comparative Genomics of Early-Diverging Mushroom-Forming Fungi Provides Insights into the Origins of Lignocellulose Decay Capabilities.</title>
        <authorList>
            <person name="Nagy L.G."/>
            <person name="Riley R."/>
            <person name="Tritt A."/>
            <person name="Adam C."/>
            <person name="Daum C."/>
            <person name="Floudas D."/>
            <person name="Sun H."/>
            <person name="Yadav J.S."/>
            <person name="Pangilinan J."/>
            <person name="Larsson K.H."/>
            <person name="Matsuura K."/>
            <person name="Barry K."/>
            <person name="Labutti K."/>
            <person name="Kuo R."/>
            <person name="Ohm R.A."/>
            <person name="Bhattacharya S.S."/>
            <person name="Shirouzu T."/>
            <person name="Yoshinaga Y."/>
            <person name="Martin F.M."/>
            <person name="Grigoriev I.V."/>
            <person name="Hibbett D.S."/>
        </authorList>
    </citation>
    <scope>NUCLEOTIDE SEQUENCE [LARGE SCALE GENOMIC DNA]</scope>
    <source>
        <strain evidence="11 12">HHB12029</strain>
    </source>
</reference>
<dbReference type="Proteomes" id="UP000077266">
    <property type="component" value="Unassembled WGS sequence"/>
</dbReference>
<feature type="transmembrane region" description="Helical" evidence="10">
    <location>
        <begin position="400"/>
        <end position="422"/>
    </location>
</feature>
<feature type="transmembrane region" description="Helical" evidence="10">
    <location>
        <begin position="601"/>
        <end position="621"/>
    </location>
</feature>
<dbReference type="PANTHER" id="PTHR22601">
    <property type="entry name" value="ISP4 LIKE PROTEIN"/>
    <property type="match status" value="1"/>
</dbReference>
<feature type="transmembrane region" description="Helical" evidence="10">
    <location>
        <begin position="306"/>
        <end position="332"/>
    </location>
</feature>
<feature type="compositionally biased region" description="Acidic residues" evidence="9">
    <location>
        <begin position="46"/>
        <end position="59"/>
    </location>
</feature>
<comment type="similarity">
    <text evidence="2">Belongs to the oligopeptide OPT transporter family.</text>
</comment>
<feature type="compositionally biased region" description="Polar residues" evidence="9">
    <location>
        <begin position="1"/>
        <end position="22"/>
    </location>
</feature>
<evidence type="ECO:0000256" key="10">
    <source>
        <dbReference type="SAM" id="Phobius"/>
    </source>
</evidence>
<dbReference type="Pfam" id="PF03169">
    <property type="entry name" value="OPT"/>
    <property type="match status" value="1"/>
</dbReference>
<dbReference type="AlphaFoldDB" id="A0A165PTY1"/>
<feature type="transmembrane region" description="Helical" evidence="10">
    <location>
        <begin position="782"/>
        <end position="799"/>
    </location>
</feature>
<keyword evidence="8 10" id="KW-0472">Membrane</keyword>
<evidence type="ECO:0000256" key="7">
    <source>
        <dbReference type="ARBA" id="ARBA00022989"/>
    </source>
</evidence>
<feature type="transmembrane region" description="Helical" evidence="10">
    <location>
        <begin position="475"/>
        <end position="495"/>
    </location>
</feature>
<evidence type="ECO:0000313" key="12">
    <source>
        <dbReference type="Proteomes" id="UP000077266"/>
    </source>
</evidence>
<evidence type="ECO:0000256" key="1">
    <source>
        <dbReference type="ARBA" id="ARBA00004141"/>
    </source>
</evidence>
<accession>A0A165PTY1</accession>
<sequence>MPRRPQTSASGRPSTSGSTFSEPHSLFWQPGQAGAAYQHNEHALYEDEESDEESDDEDVFAYLPPGSAGQPAPSSSSHVHLAVPYVPPPTGSANSLNPPPSRFGTGKHSLTSIPEDEPAPGTTSSDLHVAQTVGGEAFRMSRLGLSTASSGDTSSREVHVSLPSRGSDMDGKRASSDMGSSVLDVPDFDNLKVNFDGAESDIDEDSPYPEVRASVSNIDDVTMPVLTFRMWFLGLLLCIVASGANIFFNFRQPSPQVVPLVLLLISYPAGKFMAYTLPLRTWKVPRWLGGFEFSLNPGPFNMKEHVLIYIMANVSIVPAYGMTAIVVAEIYYDMKMGFWFGLVLVMATQLTGFGLAGLCRRFLVWPASMIWPQNLVACSLLNTLHAEDDKYSGGITRFKFFMIAFTGSFLFFFLPGYIFTALSTFSWICWIRPNNVVVNQLFGVQSGLGLGLFTFDWSQINWIGSPLMVPWWAELHVFAGFVLFYWIVCPILYYTNVWNLSYFPMLSNVPYDKFGRQYDIDRVLGPDHRLNVTAFEEYSNLYMPAGWVMTYFLAFAVSTSVIVHTALYHGEALLNGVKNMRIEKDDVHAKLMRSYPEVPDWWYAIVLVFFFVLAIVAVERWSVGVPVWMLLLSLIVSVVYTLPGGFIFAMTGQGITLNQVAQIIPGSLLPGNAFANMIFKVYAIQTQIEAINFVQDLKLGHYIKVPPRATFIAQASATLVACWVQVSVKTWIFDNVEDICKPNQIDSFTCPHNQVFYTASMIWGLIGPSRQFGSSSIYHPELYALALGAVLPIPFWLWQRKYPQSRLKYVSIPVVVNGVSQIPPATGINYSSWFIVAFIFQFLVRRRRFAWWSKFNYVLSAALDSGSVIAILFIFFTLQFPKGINQPQWWGTTVFKNTADWKRLPLRTAPVDGLVD</sequence>
<feature type="transmembrane region" description="Helical" evidence="10">
    <location>
        <begin position="856"/>
        <end position="878"/>
    </location>
</feature>
<protein>
    <submittedName>
        <fullName evidence="11">OPT-domain-containing protein</fullName>
    </submittedName>
</protein>
<keyword evidence="3" id="KW-0813">Transport</keyword>
<dbReference type="GO" id="GO:0035673">
    <property type="term" value="F:oligopeptide transmembrane transporter activity"/>
    <property type="evidence" value="ECO:0007669"/>
    <property type="project" value="InterPro"/>
</dbReference>
<organism evidence="11 12">
    <name type="scientific">Exidia glandulosa HHB12029</name>
    <dbReference type="NCBI Taxonomy" id="1314781"/>
    <lineage>
        <taxon>Eukaryota</taxon>
        <taxon>Fungi</taxon>
        <taxon>Dikarya</taxon>
        <taxon>Basidiomycota</taxon>
        <taxon>Agaricomycotina</taxon>
        <taxon>Agaricomycetes</taxon>
        <taxon>Auriculariales</taxon>
        <taxon>Exidiaceae</taxon>
        <taxon>Exidia</taxon>
    </lineage>
</organism>
<dbReference type="EMBL" id="KV425887">
    <property type="protein sequence ID" value="KZW02663.1"/>
    <property type="molecule type" value="Genomic_DNA"/>
</dbReference>
<feature type="transmembrane region" description="Helical" evidence="10">
    <location>
        <begin position="338"/>
        <end position="359"/>
    </location>
</feature>
<feature type="region of interest" description="Disordered" evidence="9">
    <location>
        <begin position="146"/>
        <end position="179"/>
    </location>
</feature>
<gene>
    <name evidence="11" type="ORF">EXIGLDRAFT_665223</name>
</gene>
<comment type="subcellular location">
    <subcellularLocation>
        <location evidence="1">Membrane</location>
        <topology evidence="1">Multi-pass membrane protein</topology>
    </subcellularLocation>
</comment>
<evidence type="ECO:0000313" key="11">
    <source>
        <dbReference type="EMBL" id="KZW02663.1"/>
    </source>
</evidence>
<keyword evidence="12" id="KW-1185">Reference proteome</keyword>
<evidence type="ECO:0000256" key="3">
    <source>
        <dbReference type="ARBA" id="ARBA00022448"/>
    </source>
</evidence>
<dbReference type="InterPro" id="IPR004813">
    <property type="entry name" value="OPT"/>
</dbReference>
<feature type="transmembrane region" description="Helical" evidence="10">
    <location>
        <begin position="230"/>
        <end position="250"/>
    </location>
</feature>
<feature type="transmembrane region" description="Helical" evidence="10">
    <location>
        <begin position="627"/>
        <end position="649"/>
    </location>
</feature>
<feature type="transmembrane region" description="Helical" evidence="10">
    <location>
        <begin position="548"/>
        <end position="568"/>
    </location>
</feature>
<feature type="transmembrane region" description="Helical" evidence="10">
    <location>
        <begin position="827"/>
        <end position="844"/>
    </location>
</feature>
<evidence type="ECO:0000256" key="4">
    <source>
        <dbReference type="ARBA" id="ARBA00022692"/>
    </source>
</evidence>
<feature type="region of interest" description="Disordered" evidence="9">
    <location>
        <begin position="1"/>
        <end position="127"/>
    </location>
</feature>
<dbReference type="InParanoid" id="A0A165PTY1"/>
<dbReference type="NCBIfam" id="TIGR00728">
    <property type="entry name" value="OPT_sfam"/>
    <property type="match status" value="1"/>
</dbReference>
<evidence type="ECO:0000256" key="9">
    <source>
        <dbReference type="SAM" id="MobiDB-lite"/>
    </source>
</evidence>
<feature type="transmembrane region" description="Helical" evidence="10">
    <location>
        <begin position="442"/>
        <end position="463"/>
    </location>
</feature>
<evidence type="ECO:0000256" key="5">
    <source>
        <dbReference type="ARBA" id="ARBA00022856"/>
    </source>
</evidence>
<dbReference type="GO" id="GO:0016020">
    <property type="term" value="C:membrane"/>
    <property type="evidence" value="ECO:0007669"/>
    <property type="project" value="UniProtKB-SubCell"/>
</dbReference>
<keyword evidence="5" id="KW-0571">Peptide transport</keyword>